<dbReference type="AlphaFoldDB" id="A0A1M7NRZ2"/>
<evidence type="ECO:0000313" key="1">
    <source>
        <dbReference type="EMBL" id="SHN06659.1"/>
    </source>
</evidence>
<organism evidence="1 2">
    <name type="scientific">Cyclobacterium lianum</name>
    <dbReference type="NCBI Taxonomy" id="388280"/>
    <lineage>
        <taxon>Bacteria</taxon>
        <taxon>Pseudomonadati</taxon>
        <taxon>Bacteroidota</taxon>
        <taxon>Cytophagia</taxon>
        <taxon>Cytophagales</taxon>
        <taxon>Cyclobacteriaceae</taxon>
        <taxon>Cyclobacterium</taxon>
    </lineage>
</organism>
<gene>
    <name evidence="1" type="ORF">SAMN04488057_10613</name>
</gene>
<dbReference type="STRING" id="388280.SAMN04488057_10613"/>
<protein>
    <submittedName>
        <fullName evidence="1">Uncharacterized protein</fullName>
    </submittedName>
</protein>
<accession>A0A1M7NRZ2</accession>
<dbReference type="Proteomes" id="UP000184513">
    <property type="component" value="Unassembled WGS sequence"/>
</dbReference>
<keyword evidence="2" id="KW-1185">Reference proteome</keyword>
<sequence length="82" mass="9516">MISAKHLKKRLKERIDGLSEAKLRDMEKFMESLDSGSKKGDLLSFAGSWQALDDETFKEFTIGLENRRKTNRVKFLDETSFD</sequence>
<evidence type="ECO:0000313" key="2">
    <source>
        <dbReference type="Proteomes" id="UP000184513"/>
    </source>
</evidence>
<dbReference type="EMBL" id="FRCY01000006">
    <property type="protein sequence ID" value="SHN06659.1"/>
    <property type="molecule type" value="Genomic_DNA"/>
</dbReference>
<name>A0A1M7NRZ2_9BACT</name>
<proteinExistence type="predicted"/>
<reference evidence="1 2" key="1">
    <citation type="submission" date="2016-11" db="EMBL/GenBank/DDBJ databases">
        <authorList>
            <person name="Jaros S."/>
            <person name="Januszkiewicz K."/>
            <person name="Wedrychowicz H."/>
        </authorList>
    </citation>
    <scope>NUCLEOTIDE SEQUENCE [LARGE SCALE GENOMIC DNA]</scope>
    <source>
        <strain evidence="1 2">CGMCC 1.6102</strain>
    </source>
</reference>